<keyword evidence="4" id="KW-0862">Zinc</keyword>
<evidence type="ECO:0000259" key="6">
    <source>
        <dbReference type="PROSITE" id="PS50089"/>
    </source>
</evidence>
<dbReference type="PROSITE" id="PS50089">
    <property type="entry name" value="ZF_RING_2"/>
    <property type="match status" value="1"/>
</dbReference>
<evidence type="ECO:0000256" key="1">
    <source>
        <dbReference type="ARBA" id="ARBA00022737"/>
    </source>
</evidence>
<dbReference type="PROSITE" id="PS50297">
    <property type="entry name" value="ANK_REP_REGION"/>
    <property type="match status" value="2"/>
</dbReference>
<dbReference type="InterPro" id="IPR036770">
    <property type="entry name" value="Ankyrin_rpt-contain_sf"/>
</dbReference>
<evidence type="ECO:0000313" key="8">
    <source>
        <dbReference type="Proteomes" id="UP001443914"/>
    </source>
</evidence>
<evidence type="ECO:0000256" key="2">
    <source>
        <dbReference type="ARBA" id="ARBA00023043"/>
    </source>
</evidence>
<dbReference type="PROSITE" id="PS50088">
    <property type="entry name" value="ANK_REPEAT"/>
    <property type="match status" value="2"/>
</dbReference>
<dbReference type="PANTHER" id="PTHR24166:SF45">
    <property type="entry name" value="E3 UBIQUITIN-PROTEIN LIGASE XBAT35"/>
    <property type="match status" value="1"/>
</dbReference>
<gene>
    <name evidence="7" type="ORF">RND81_10G246600</name>
</gene>
<dbReference type="Pfam" id="PF13920">
    <property type="entry name" value="zf-C3HC4_3"/>
    <property type="match status" value="1"/>
</dbReference>
<keyword evidence="8" id="KW-1185">Reference proteome</keyword>
<dbReference type="SUPFAM" id="SSF48403">
    <property type="entry name" value="Ankyrin repeat"/>
    <property type="match status" value="1"/>
</dbReference>
<sequence>MGQQNSKDEMLYHQVIEANVDNIKALFTQGARLEWIDKEGKTPLILASMDPRLYIVAKTLIGLGANINAYRPGRHAGTPLHHAAKRGLDDTVKLLLSHGANPFTRNDDCQTPLDVARVKGHCNVVRAIEAHISCFSGDMSEIMVVPGILEPFVPQRLSRKRSKKCWVVVVPCSLANPQKPPKLELAVYNNSQQDPHPRTVIALWKCHIAEPKFHEPDPTLVIVDKSNGTRYKFMSAIEGNRRQFTQLYSACKGFPVESQGEASPLSNDSIVNDMRGRIRPAVSPGADSKSNPAVDVTNGWGDISTSATHNEPGSTSRPPTSKASDSGWADQPAPGEFNGWGAPRPDIGTTQDIDRPPLVCSAPSAPPLPADIIDMGPIHYPVVDSGPVDLAGVPNTGNNGNGESGEACCVICWDAPVEGACIPCGHMAGCMSCLTEIRAKKGNCPVCRANIDQVIRLYSV</sequence>
<dbReference type="GO" id="GO:0008270">
    <property type="term" value="F:zinc ion binding"/>
    <property type="evidence" value="ECO:0007669"/>
    <property type="project" value="UniProtKB-KW"/>
</dbReference>
<dbReference type="EMBL" id="JBDFQZ010000010">
    <property type="protein sequence ID" value="KAK9684973.1"/>
    <property type="molecule type" value="Genomic_DNA"/>
</dbReference>
<dbReference type="InterPro" id="IPR002110">
    <property type="entry name" value="Ankyrin_rpt"/>
</dbReference>
<protein>
    <recommendedName>
        <fullName evidence="6">RING-type domain-containing protein</fullName>
    </recommendedName>
</protein>
<dbReference type="InterPro" id="IPR001841">
    <property type="entry name" value="Znf_RING"/>
</dbReference>
<dbReference type="AlphaFoldDB" id="A0AAW1I7I4"/>
<dbReference type="Proteomes" id="UP001443914">
    <property type="component" value="Unassembled WGS sequence"/>
</dbReference>
<evidence type="ECO:0000256" key="3">
    <source>
        <dbReference type="PROSITE-ProRule" id="PRU00023"/>
    </source>
</evidence>
<organism evidence="7 8">
    <name type="scientific">Saponaria officinalis</name>
    <name type="common">Common soapwort</name>
    <name type="synonym">Lychnis saponaria</name>
    <dbReference type="NCBI Taxonomy" id="3572"/>
    <lineage>
        <taxon>Eukaryota</taxon>
        <taxon>Viridiplantae</taxon>
        <taxon>Streptophyta</taxon>
        <taxon>Embryophyta</taxon>
        <taxon>Tracheophyta</taxon>
        <taxon>Spermatophyta</taxon>
        <taxon>Magnoliopsida</taxon>
        <taxon>eudicotyledons</taxon>
        <taxon>Gunneridae</taxon>
        <taxon>Pentapetalae</taxon>
        <taxon>Caryophyllales</taxon>
        <taxon>Caryophyllaceae</taxon>
        <taxon>Caryophylleae</taxon>
        <taxon>Saponaria</taxon>
    </lineage>
</organism>
<dbReference type="InterPro" id="IPR013083">
    <property type="entry name" value="Znf_RING/FYVE/PHD"/>
</dbReference>
<dbReference type="Gene3D" id="3.30.40.10">
    <property type="entry name" value="Zinc/RING finger domain, C3HC4 (zinc finger)"/>
    <property type="match status" value="1"/>
</dbReference>
<dbReference type="Pfam" id="PF12796">
    <property type="entry name" value="Ank_2"/>
    <property type="match status" value="1"/>
</dbReference>
<dbReference type="SUPFAM" id="SSF57850">
    <property type="entry name" value="RING/U-box"/>
    <property type="match status" value="1"/>
</dbReference>
<keyword evidence="1" id="KW-0677">Repeat</keyword>
<dbReference type="CDD" id="cd23129">
    <property type="entry name" value="RING-HC_XBAT35-like"/>
    <property type="match status" value="1"/>
</dbReference>
<feature type="repeat" description="ANK" evidence="3">
    <location>
        <begin position="75"/>
        <end position="107"/>
    </location>
</feature>
<dbReference type="Gene3D" id="1.25.40.20">
    <property type="entry name" value="Ankyrin repeat-containing domain"/>
    <property type="match status" value="1"/>
</dbReference>
<name>A0AAW1I7I4_SAPOF</name>
<keyword evidence="2 3" id="KW-0040">ANK repeat</keyword>
<keyword evidence="4" id="KW-0863">Zinc-finger</keyword>
<dbReference type="InterPro" id="IPR050889">
    <property type="entry name" value="Dendritic_Spine_Reg/Scaffold"/>
</dbReference>
<reference evidence="7" key="1">
    <citation type="submission" date="2024-03" db="EMBL/GenBank/DDBJ databases">
        <title>WGS assembly of Saponaria officinalis var. Norfolk2.</title>
        <authorList>
            <person name="Jenkins J."/>
            <person name="Shu S."/>
            <person name="Grimwood J."/>
            <person name="Barry K."/>
            <person name="Goodstein D."/>
            <person name="Schmutz J."/>
            <person name="Leebens-Mack J."/>
            <person name="Osbourn A."/>
        </authorList>
    </citation>
    <scope>NUCLEOTIDE SEQUENCE [LARGE SCALE GENOMIC DNA]</scope>
    <source>
        <strain evidence="7">JIC</strain>
    </source>
</reference>
<feature type="repeat" description="ANK" evidence="3">
    <location>
        <begin position="39"/>
        <end position="72"/>
    </location>
</feature>
<evidence type="ECO:0000313" key="7">
    <source>
        <dbReference type="EMBL" id="KAK9684973.1"/>
    </source>
</evidence>
<feature type="region of interest" description="Disordered" evidence="5">
    <location>
        <begin position="278"/>
        <end position="351"/>
    </location>
</feature>
<comment type="caution">
    <text evidence="7">The sequence shown here is derived from an EMBL/GenBank/DDBJ whole genome shotgun (WGS) entry which is preliminary data.</text>
</comment>
<dbReference type="SMART" id="SM00248">
    <property type="entry name" value="ANK"/>
    <property type="match status" value="3"/>
</dbReference>
<dbReference type="PANTHER" id="PTHR24166">
    <property type="entry name" value="ROLLING PEBBLES, ISOFORM B"/>
    <property type="match status" value="1"/>
</dbReference>
<keyword evidence="4" id="KW-0479">Metal-binding</keyword>
<evidence type="ECO:0000256" key="4">
    <source>
        <dbReference type="PROSITE-ProRule" id="PRU00175"/>
    </source>
</evidence>
<evidence type="ECO:0000256" key="5">
    <source>
        <dbReference type="SAM" id="MobiDB-lite"/>
    </source>
</evidence>
<feature type="compositionally biased region" description="Polar residues" evidence="5">
    <location>
        <begin position="303"/>
        <end position="324"/>
    </location>
</feature>
<proteinExistence type="predicted"/>
<accession>A0AAW1I7I4</accession>
<feature type="domain" description="RING-type" evidence="6">
    <location>
        <begin position="409"/>
        <end position="448"/>
    </location>
</feature>